<dbReference type="RefSeq" id="XP_002295358.1">
    <property type="nucleotide sequence ID" value="XM_002295322.1"/>
</dbReference>
<dbReference type="InParanoid" id="B5YLF8"/>
<protein>
    <recommendedName>
        <fullName evidence="6">HSF-type DNA-binding domain-containing protein</fullName>
    </recommendedName>
</protein>
<keyword evidence="3" id="KW-0539">Nucleus</keyword>
<dbReference type="Gene3D" id="1.10.10.10">
    <property type="entry name" value="Winged helix-like DNA-binding domain superfamily/Winged helix DNA-binding domain"/>
    <property type="match status" value="1"/>
</dbReference>
<evidence type="ECO:0000313" key="7">
    <source>
        <dbReference type="EMBL" id="ACI64075.1"/>
    </source>
</evidence>
<evidence type="ECO:0000256" key="1">
    <source>
        <dbReference type="ARBA" id="ARBA00004123"/>
    </source>
</evidence>
<sequence>MNQFQKETHELVGDTGAWETLLGGGDSNSFQSSPSRLYIVNTNTAKVGASQIGSTPAMTLPQLHATKIMNVGYEQPSVNSTSTSTTKSSFPKSLALILESTGRMGLSHIVSWSSCETSFIIHNEDAFVEEVLPRFFSGSSKPRSFYRKLNRWGFHISSNSVSRGRHRSPTDDNKKVEWHHPNFTRIQVLQALETGNVELLCVTHELTKQSTIRRGSSSGRASSFVSATTISSVNSSASSGIEASRRFSGLVESDEVQTISKDVNGAANARNPDRQGTSSLDEEVDNFLKQFEEASQMKMDF</sequence>
<feature type="domain" description="HSF-type DNA-binding" evidence="6">
    <location>
        <begin position="86"/>
        <end position="206"/>
    </location>
</feature>
<dbReference type="GO" id="GO:0003700">
    <property type="term" value="F:DNA-binding transcription factor activity"/>
    <property type="evidence" value="ECO:0007669"/>
    <property type="project" value="InterPro"/>
</dbReference>
<dbReference type="PANTHER" id="PTHR10015:SF206">
    <property type="entry name" value="HSF-TYPE DNA-BINDING DOMAIN-CONTAINING PROTEIN"/>
    <property type="match status" value="1"/>
</dbReference>
<dbReference type="PaxDb" id="35128-Thaps10766"/>
<organism evidence="7 8">
    <name type="scientific">Thalassiosira pseudonana</name>
    <name type="common">Marine diatom</name>
    <name type="synonym">Cyclotella nana</name>
    <dbReference type="NCBI Taxonomy" id="35128"/>
    <lineage>
        <taxon>Eukaryota</taxon>
        <taxon>Sar</taxon>
        <taxon>Stramenopiles</taxon>
        <taxon>Ochrophyta</taxon>
        <taxon>Bacillariophyta</taxon>
        <taxon>Coscinodiscophyceae</taxon>
        <taxon>Thalassiosirophycidae</taxon>
        <taxon>Thalassiosirales</taxon>
        <taxon>Thalassiosiraceae</taxon>
        <taxon>Thalassiosira</taxon>
    </lineage>
</organism>
<evidence type="ECO:0000256" key="4">
    <source>
        <dbReference type="RuleBase" id="RU004020"/>
    </source>
</evidence>
<reference evidence="7 8" key="2">
    <citation type="journal article" date="2008" name="Nature">
        <title>The Phaeodactylum genome reveals the evolutionary history of diatom genomes.</title>
        <authorList>
            <person name="Bowler C."/>
            <person name="Allen A.E."/>
            <person name="Badger J.H."/>
            <person name="Grimwood J."/>
            <person name="Jabbari K."/>
            <person name="Kuo A."/>
            <person name="Maheswari U."/>
            <person name="Martens C."/>
            <person name="Maumus F."/>
            <person name="Otillar R.P."/>
            <person name="Rayko E."/>
            <person name="Salamov A."/>
            <person name="Vandepoele K."/>
            <person name="Beszteri B."/>
            <person name="Gruber A."/>
            <person name="Heijde M."/>
            <person name="Katinka M."/>
            <person name="Mock T."/>
            <person name="Valentin K."/>
            <person name="Verret F."/>
            <person name="Berges J.A."/>
            <person name="Brownlee C."/>
            <person name="Cadoret J.P."/>
            <person name="Chiovitti A."/>
            <person name="Choi C.J."/>
            <person name="Coesel S."/>
            <person name="De Martino A."/>
            <person name="Detter J.C."/>
            <person name="Durkin C."/>
            <person name="Falciatore A."/>
            <person name="Fournet J."/>
            <person name="Haruta M."/>
            <person name="Huysman M.J."/>
            <person name="Jenkins B.D."/>
            <person name="Jiroutova K."/>
            <person name="Jorgensen R.E."/>
            <person name="Joubert Y."/>
            <person name="Kaplan A."/>
            <person name="Kroger N."/>
            <person name="Kroth P.G."/>
            <person name="La Roche J."/>
            <person name="Lindquist E."/>
            <person name="Lommer M."/>
            <person name="Martin-Jezequel V."/>
            <person name="Lopez P.J."/>
            <person name="Lucas S."/>
            <person name="Mangogna M."/>
            <person name="McGinnis K."/>
            <person name="Medlin L.K."/>
            <person name="Montsant A."/>
            <person name="Oudot-Le Secq M.P."/>
            <person name="Napoli C."/>
            <person name="Obornik M."/>
            <person name="Parker M.S."/>
            <person name="Petit J.L."/>
            <person name="Porcel B.M."/>
            <person name="Poulsen N."/>
            <person name="Robison M."/>
            <person name="Rychlewski L."/>
            <person name="Rynearson T.A."/>
            <person name="Schmutz J."/>
            <person name="Shapiro H."/>
            <person name="Siaut M."/>
            <person name="Stanley M."/>
            <person name="Sussman M.R."/>
            <person name="Taylor A.R."/>
            <person name="Vardi A."/>
            <person name="von Dassow P."/>
            <person name="Vyverman W."/>
            <person name="Willis A."/>
            <person name="Wyrwicz L.S."/>
            <person name="Rokhsar D.S."/>
            <person name="Weissenbach J."/>
            <person name="Armbrust E.V."/>
            <person name="Green B.R."/>
            <person name="Van de Peer Y."/>
            <person name="Grigoriev I.V."/>
        </authorList>
    </citation>
    <scope>NUCLEOTIDE SEQUENCE [LARGE SCALE GENOMIC DNA]</scope>
    <source>
        <strain evidence="7 8">CCMP1335</strain>
    </source>
</reference>
<dbReference type="GeneID" id="7442166"/>
<proteinExistence type="inferred from homology"/>
<evidence type="ECO:0000256" key="2">
    <source>
        <dbReference type="ARBA" id="ARBA00023125"/>
    </source>
</evidence>
<dbReference type="InterPro" id="IPR000232">
    <property type="entry name" value="HSF_DNA-bd"/>
</dbReference>
<dbReference type="PANTHER" id="PTHR10015">
    <property type="entry name" value="HEAT SHOCK TRANSCRIPTION FACTOR"/>
    <property type="match status" value="1"/>
</dbReference>
<accession>B5YLF8</accession>
<reference evidence="7 8" key="1">
    <citation type="journal article" date="2004" name="Science">
        <title>The genome of the diatom Thalassiosira pseudonana: ecology, evolution, and metabolism.</title>
        <authorList>
            <person name="Armbrust E.V."/>
            <person name="Berges J.A."/>
            <person name="Bowler C."/>
            <person name="Green B.R."/>
            <person name="Martinez D."/>
            <person name="Putnam N.H."/>
            <person name="Zhou S."/>
            <person name="Allen A.E."/>
            <person name="Apt K.E."/>
            <person name="Bechner M."/>
            <person name="Brzezinski M.A."/>
            <person name="Chaal B.K."/>
            <person name="Chiovitti A."/>
            <person name="Davis A.K."/>
            <person name="Demarest M.S."/>
            <person name="Detter J.C."/>
            <person name="Glavina T."/>
            <person name="Goodstein D."/>
            <person name="Hadi M.Z."/>
            <person name="Hellsten U."/>
            <person name="Hildebrand M."/>
            <person name="Jenkins B.D."/>
            <person name="Jurka J."/>
            <person name="Kapitonov V.V."/>
            <person name="Kroger N."/>
            <person name="Lau W.W."/>
            <person name="Lane T.W."/>
            <person name="Larimer F.W."/>
            <person name="Lippmeier J.C."/>
            <person name="Lucas S."/>
            <person name="Medina M."/>
            <person name="Montsant A."/>
            <person name="Obornik M."/>
            <person name="Parker M.S."/>
            <person name="Palenik B."/>
            <person name="Pazour G.J."/>
            <person name="Richardson P.M."/>
            <person name="Rynearson T.A."/>
            <person name="Saito M.A."/>
            <person name="Schwartz D.C."/>
            <person name="Thamatrakoln K."/>
            <person name="Valentin K."/>
            <person name="Vardi A."/>
            <person name="Wilkerson F.P."/>
            <person name="Rokhsar D.S."/>
        </authorList>
    </citation>
    <scope>NUCLEOTIDE SEQUENCE [LARGE SCALE GENOMIC DNA]</scope>
    <source>
        <strain evidence="7 8">CCMP1335</strain>
    </source>
</reference>
<dbReference type="KEGG" id="tps:THAPS_10766"/>
<dbReference type="AlphaFoldDB" id="B5YLF8"/>
<keyword evidence="2" id="KW-0238">DNA-binding</keyword>
<dbReference type="Pfam" id="PF00447">
    <property type="entry name" value="HSF_DNA-bind"/>
    <property type="match status" value="1"/>
</dbReference>
<dbReference type="SUPFAM" id="SSF46785">
    <property type="entry name" value="Winged helix' DNA-binding domain"/>
    <property type="match status" value="1"/>
</dbReference>
<evidence type="ECO:0000256" key="5">
    <source>
        <dbReference type="SAM" id="MobiDB-lite"/>
    </source>
</evidence>
<dbReference type="Proteomes" id="UP000001449">
    <property type="component" value="Chromosome 18"/>
</dbReference>
<evidence type="ECO:0000259" key="6">
    <source>
        <dbReference type="SMART" id="SM00415"/>
    </source>
</evidence>
<dbReference type="HOGENOM" id="CLU_925858_0_0_1"/>
<evidence type="ECO:0000313" key="8">
    <source>
        <dbReference type="Proteomes" id="UP000001449"/>
    </source>
</evidence>
<dbReference type="eggNOG" id="KOG0627">
    <property type="taxonomic scope" value="Eukaryota"/>
</dbReference>
<name>B5YLF8_THAPS</name>
<dbReference type="InterPro" id="IPR036390">
    <property type="entry name" value="WH_DNA-bd_sf"/>
</dbReference>
<dbReference type="EMBL" id="CP001159">
    <property type="protein sequence ID" value="ACI64075.1"/>
    <property type="molecule type" value="Genomic_DNA"/>
</dbReference>
<dbReference type="InterPro" id="IPR036388">
    <property type="entry name" value="WH-like_DNA-bd_sf"/>
</dbReference>
<comment type="subcellular location">
    <subcellularLocation>
        <location evidence="1">Nucleus</location>
    </subcellularLocation>
</comment>
<keyword evidence="8" id="KW-1185">Reference proteome</keyword>
<dbReference type="GO" id="GO:0043565">
    <property type="term" value="F:sequence-specific DNA binding"/>
    <property type="evidence" value="ECO:0007669"/>
    <property type="project" value="InterPro"/>
</dbReference>
<evidence type="ECO:0000256" key="3">
    <source>
        <dbReference type="ARBA" id="ARBA00023242"/>
    </source>
</evidence>
<dbReference type="SMART" id="SM00415">
    <property type="entry name" value="HSF"/>
    <property type="match status" value="1"/>
</dbReference>
<feature type="region of interest" description="Disordered" evidence="5">
    <location>
        <begin position="259"/>
        <end position="281"/>
    </location>
</feature>
<dbReference type="GO" id="GO:0005634">
    <property type="term" value="C:nucleus"/>
    <property type="evidence" value="ECO:0007669"/>
    <property type="project" value="UniProtKB-SubCell"/>
</dbReference>
<comment type="similarity">
    <text evidence="4">Belongs to the HSF family.</text>
</comment>
<gene>
    <name evidence="7" type="ORF">THAPS_10766</name>
</gene>